<name>A0AC60Q477_IXOPE</name>
<comment type="caution">
    <text evidence="1">The sequence shown here is derived from an EMBL/GenBank/DDBJ whole genome shotgun (WGS) entry which is preliminary data.</text>
</comment>
<proteinExistence type="predicted"/>
<reference evidence="1 2" key="1">
    <citation type="journal article" date="2020" name="Cell">
        <title>Large-Scale Comparative Analyses of Tick Genomes Elucidate Their Genetic Diversity and Vector Capacities.</title>
        <authorList>
            <consortium name="Tick Genome and Microbiome Consortium (TIGMIC)"/>
            <person name="Jia N."/>
            <person name="Wang J."/>
            <person name="Shi W."/>
            <person name="Du L."/>
            <person name="Sun Y."/>
            <person name="Zhan W."/>
            <person name="Jiang J.F."/>
            <person name="Wang Q."/>
            <person name="Zhang B."/>
            <person name="Ji P."/>
            <person name="Bell-Sakyi L."/>
            <person name="Cui X.M."/>
            <person name="Yuan T.T."/>
            <person name="Jiang B.G."/>
            <person name="Yang W.F."/>
            <person name="Lam T.T."/>
            <person name="Chang Q.C."/>
            <person name="Ding S.J."/>
            <person name="Wang X.J."/>
            <person name="Zhu J.G."/>
            <person name="Ruan X.D."/>
            <person name="Zhao L."/>
            <person name="Wei J.T."/>
            <person name="Ye R.Z."/>
            <person name="Que T.C."/>
            <person name="Du C.H."/>
            <person name="Zhou Y.H."/>
            <person name="Cheng J.X."/>
            <person name="Dai P.F."/>
            <person name="Guo W.B."/>
            <person name="Han X.H."/>
            <person name="Huang E.J."/>
            <person name="Li L.F."/>
            <person name="Wei W."/>
            <person name="Gao Y.C."/>
            <person name="Liu J.Z."/>
            <person name="Shao H.Z."/>
            <person name="Wang X."/>
            <person name="Wang C.C."/>
            <person name="Yang T.C."/>
            <person name="Huo Q.B."/>
            <person name="Li W."/>
            <person name="Chen H.Y."/>
            <person name="Chen S.E."/>
            <person name="Zhou L.G."/>
            <person name="Ni X.B."/>
            <person name="Tian J.H."/>
            <person name="Sheng Y."/>
            <person name="Liu T."/>
            <person name="Pan Y.S."/>
            <person name="Xia L.Y."/>
            <person name="Li J."/>
            <person name="Zhao F."/>
            <person name="Cao W.C."/>
        </authorList>
    </citation>
    <scope>NUCLEOTIDE SEQUENCE [LARGE SCALE GENOMIC DNA]</scope>
    <source>
        <strain evidence="1">Iper-2018</strain>
    </source>
</reference>
<organism evidence="1 2">
    <name type="scientific">Ixodes persulcatus</name>
    <name type="common">Taiga tick</name>
    <dbReference type="NCBI Taxonomy" id="34615"/>
    <lineage>
        <taxon>Eukaryota</taxon>
        <taxon>Metazoa</taxon>
        <taxon>Ecdysozoa</taxon>
        <taxon>Arthropoda</taxon>
        <taxon>Chelicerata</taxon>
        <taxon>Arachnida</taxon>
        <taxon>Acari</taxon>
        <taxon>Parasitiformes</taxon>
        <taxon>Ixodida</taxon>
        <taxon>Ixodoidea</taxon>
        <taxon>Ixodidae</taxon>
        <taxon>Ixodinae</taxon>
        <taxon>Ixodes</taxon>
    </lineage>
</organism>
<dbReference type="Proteomes" id="UP000805193">
    <property type="component" value="Unassembled WGS sequence"/>
</dbReference>
<keyword evidence="2" id="KW-1185">Reference proteome</keyword>
<accession>A0AC60Q477</accession>
<evidence type="ECO:0000313" key="1">
    <source>
        <dbReference type="EMBL" id="KAG0428330.1"/>
    </source>
</evidence>
<evidence type="ECO:0000313" key="2">
    <source>
        <dbReference type="Proteomes" id="UP000805193"/>
    </source>
</evidence>
<protein>
    <submittedName>
        <fullName evidence="1">Uncharacterized protein</fullName>
    </submittedName>
</protein>
<sequence>MQGLEGQNIRQQFTAGVLSTIIRERLLLDSNIPFEQVIEIIRNIEQTKIEAKELTMALETNCPATSLTPQKRSIAVDNLHVEFHLPFSHRGRIFPIGMINGRVYRST</sequence>
<dbReference type="EMBL" id="JABSTQ010009536">
    <property type="protein sequence ID" value="KAG0428330.1"/>
    <property type="molecule type" value="Genomic_DNA"/>
</dbReference>
<gene>
    <name evidence="1" type="ORF">HPB47_024676</name>
</gene>